<sequence>MRFTAGTISFLALLSPVPSGLATSSKHATSSKGRASELQSPFSVVSSGQDNSTRRAACSKGRTSAFQECCVWFDVLDDIQENLFDGGTCNEEVHESLRVIDAPNIAGTRLTSLQLTFHDAIGFSPLLFRQLKFGGFGAGIHLSPYPRIKFRPMNRISPDGSIMHHSDIETNYAANNGVDEIIELQRPIAIAHRVSFGDFIQFAGAVGITNCPGAPSLEFLAGRFNFSFAAPDGLVPEPADSVDKIIARFADAGFSANEIVDLLGSPFDSTPGQFDSQFFIETLLTGTAFPGHGSHTGEVVSPLRGEFRLQSDFAFARDSRTACEWQSFITDHQAMTQKFHAAMSKLATLGQIRELLTDCSDVIPTASPLTKEPFLPAGKKLSDIQSACEATPFPTLTADSGPATTVPPVPH</sequence>
<feature type="binding site" evidence="13">
    <location>
        <position position="159"/>
    </location>
    <ligand>
        <name>Ca(2+)</name>
        <dbReference type="ChEBI" id="CHEBI:29108"/>
        <label>1</label>
    </ligand>
</feature>
<feature type="active site" description="Proton acceptor" evidence="12">
    <location>
        <position position="118"/>
    </location>
</feature>
<keyword evidence="4" id="KW-0349">Heme</keyword>
<proteinExistence type="inferred from homology"/>
<dbReference type="InterPro" id="IPR010255">
    <property type="entry name" value="Haem_peroxidase_sf"/>
</dbReference>
<evidence type="ECO:0000256" key="12">
    <source>
        <dbReference type="PIRSR" id="PIRSR601621-1"/>
    </source>
</evidence>
<dbReference type="Gene3D" id="1.10.520.10">
    <property type="match status" value="1"/>
</dbReference>
<dbReference type="PANTHER" id="PTHR31356:SF66">
    <property type="entry name" value="CATALASE-PEROXIDASE"/>
    <property type="match status" value="1"/>
</dbReference>
<gene>
    <name evidence="19" type="ORF">MVEN_01837100</name>
</gene>
<feature type="disulfide bond" evidence="15">
    <location>
        <begin position="323"/>
        <end position="388"/>
    </location>
</feature>
<keyword evidence="10" id="KW-0325">Glycoprotein</keyword>
<evidence type="ECO:0000256" key="15">
    <source>
        <dbReference type="PIRSR" id="PIRSR601621-4"/>
    </source>
</evidence>
<dbReference type="InterPro" id="IPR001621">
    <property type="entry name" value="Ligninase"/>
</dbReference>
<feature type="region of interest" description="Disordered" evidence="17">
    <location>
        <begin position="24"/>
        <end position="53"/>
    </location>
</feature>
<evidence type="ECO:0000256" key="8">
    <source>
        <dbReference type="ARBA" id="ARBA00023002"/>
    </source>
</evidence>
<reference evidence="19" key="1">
    <citation type="submission" date="2020-05" db="EMBL/GenBank/DDBJ databases">
        <title>Mycena genomes resolve the evolution of fungal bioluminescence.</title>
        <authorList>
            <person name="Tsai I.J."/>
        </authorList>
    </citation>
    <scope>NUCLEOTIDE SEQUENCE</scope>
    <source>
        <strain evidence="19">CCC161011</strain>
    </source>
</reference>
<dbReference type="GO" id="GO:0042744">
    <property type="term" value="P:hydrogen peroxide catabolic process"/>
    <property type="evidence" value="ECO:0007669"/>
    <property type="project" value="UniProtKB-KW"/>
</dbReference>
<dbReference type="PRINTS" id="PR00462">
    <property type="entry name" value="LIGNINASE"/>
</dbReference>
<evidence type="ECO:0000256" key="9">
    <source>
        <dbReference type="ARBA" id="ARBA00023004"/>
    </source>
</evidence>
<evidence type="ECO:0000256" key="7">
    <source>
        <dbReference type="ARBA" id="ARBA00022837"/>
    </source>
</evidence>
<evidence type="ECO:0000256" key="13">
    <source>
        <dbReference type="PIRSR" id="PIRSR601621-2"/>
    </source>
</evidence>
<keyword evidence="3 16" id="KW-0575">Peroxidase</keyword>
<keyword evidence="8 16" id="KW-0560">Oxidoreductase</keyword>
<dbReference type="AlphaFoldDB" id="A0A8H7CNG9"/>
<evidence type="ECO:0000313" key="19">
    <source>
        <dbReference type="EMBL" id="KAF7342476.1"/>
    </source>
</evidence>
<feature type="disulfide bond" evidence="15">
    <location>
        <begin position="69"/>
        <end position="359"/>
    </location>
</feature>
<feature type="binding site" evidence="13">
    <location>
        <position position="270"/>
    </location>
    <ligand>
        <name>Ca(2+)</name>
        <dbReference type="ChEBI" id="CHEBI:29108"/>
        <label>2</label>
    </ligand>
</feature>
<dbReference type="PROSITE" id="PS50873">
    <property type="entry name" value="PEROXIDASE_4"/>
    <property type="match status" value="1"/>
</dbReference>
<feature type="binding site" evidence="13">
    <location>
        <position position="161"/>
    </location>
    <ligand>
        <name>Ca(2+)</name>
        <dbReference type="ChEBI" id="CHEBI:29108"/>
        <label>1</label>
    </ligand>
</feature>
<dbReference type="Proteomes" id="UP000620124">
    <property type="component" value="Unassembled WGS sequence"/>
</dbReference>
<organism evidence="19 20">
    <name type="scientific">Mycena venus</name>
    <dbReference type="NCBI Taxonomy" id="2733690"/>
    <lineage>
        <taxon>Eukaryota</taxon>
        <taxon>Fungi</taxon>
        <taxon>Dikarya</taxon>
        <taxon>Basidiomycota</taxon>
        <taxon>Agaricomycotina</taxon>
        <taxon>Agaricomycetes</taxon>
        <taxon>Agaricomycetidae</taxon>
        <taxon>Agaricales</taxon>
        <taxon>Marasmiineae</taxon>
        <taxon>Mycenaceae</taxon>
        <taxon>Mycena</taxon>
    </lineage>
</organism>
<evidence type="ECO:0000256" key="4">
    <source>
        <dbReference type="ARBA" id="ARBA00022617"/>
    </source>
</evidence>
<dbReference type="GO" id="GO:0020037">
    <property type="term" value="F:heme binding"/>
    <property type="evidence" value="ECO:0007669"/>
    <property type="project" value="UniProtKB-UniRule"/>
</dbReference>
<evidence type="ECO:0000259" key="18">
    <source>
        <dbReference type="PROSITE" id="PS50873"/>
    </source>
</evidence>
<dbReference type="Gene3D" id="1.10.420.10">
    <property type="entry name" value="Peroxidase, domain 2"/>
    <property type="match status" value="1"/>
</dbReference>
<feature type="disulfide bond" evidence="15">
    <location>
        <begin position="58"/>
        <end position="70"/>
    </location>
</feature>
<dbReference type="Pfam" id="PF11895">
    <property type="entry name" value="Peroxidase_ext"/>
    <property type="match status" value="1"/>
</dbReference>
<keyword evidence="15" id="KW-1015">Disulfide bond</keyword>
<protein>
    <recommendedName>
        <fullName evidence="16">Peroxidase</fullName>
        <ecNumber evidence="16">1.11.1.-</ecNumber>
    </recommendedName>
</protein>
<keyword evidence="6 16" id="KW-0732">Signal</keyword>
<dbReference type="EMBL" id="JACAZI010000017">
    <property type="protein sequence ID" value="KAF7342476.1"/>
    <property type="molecule type" value="Genomic_DNA"/>
</dbReference>
<feature type="compositionally biased region" description="Polar residues" evidence="17">
    <location>
        <begin position="24"/>
        <end position="51"/>
    </location>
</feature>
<keyword evidence="2" id="KW-0964">Secreted</keyword>
<comment type="similarity">
    <text evidence="1 16">Belongs to the peroxidase family. Ligninase subfamily.</text>
</comment>
<dbReference type="EC" id="1.11.1.-" evidence="16"/>
<accession>A0A8H7CNG9</accession>
<dbReference type="GO" id="GO:0004601">
    <property type="term" value="F:peroxidase activity"/>
    <property type="evidence" value="ECO:0007669"/>
    <property type="project" value="UniProtKB-KW"/>
</dbReference>
<feature type="domain" description="Plant heme peroxidase family profile" evidence="18">
    <location>
        <begin position="126"/>
        <end position="401"/>
    </location>
</feature>
<dbReference type="GO" id="GO:0046872">
    <property type="term" value="F:metal ion binding"/>
    <property type="evidence" value="ECO:0007669"/>
    <property type="project" value="UniProtKB-UniRule"/>
</dbReference>
<evidence type="ECO:0000256" key="14">
    <source>
        <dbReference type="PIRSR" id="PIRSR601621-3"/>
    </source>
</evidence>
<evidence type="ECO:0000256" key="1">
    <source>
        <dbReference type="ARBA" id="ARBA00006089"/>
    </source>
</evidence>
<evidence type="ECO:0000256" key="17">
    <source>
        <dbReference type="SAM" id="MobiDB-lite"/>
    </source>
</evidence>
<name>A0A8H7CNG9_9AGAR</name>
<keyword evidence="20" id="KW-1185">Reference proteome</keyword>
<feature type="site" description="Transition state stabilizer" evidence="14">
    <location>
        <position position="98"/>
    </location>
</feature>
<evidence type="ECO:0000256" key="11">
    <source>
        <dbReference type="ARBA" id="ARBA00023324"/>
    </source>
</evidence>
<feature type="disulfide bond" evidence="15">
    <location>
        <begin position="89"/>
        <end position="211"/>
    </location>
</feature>
<comment type="cofactor">
    <cofactor evidence="13 16">
        <name>Ca(2+)</name>
        <dbReference type="ChEBI" id="CHEBI:29108"/>
    </cofactor>
    <text evidence="13 16">Binds 2 calcium ions per subunit.</text>
</comment>
<dbReference type="InterPro" id="IPR044831">
    <property type="entry name" value="Ccp1-like"/>
</dbReference>
<feature type="chain" id="PRO_5034406566" description="Peroxidase" evidence="16">
    <location>
        <begin position="23"/>
        <end position="411"/>
    </location>
</feature>
<dbReference type="GO" id="GO:0034599">
    <property type="term" value="P:cellular response to oxidative stress"/>
    <property type="evidence" value="ECO:0007669"/>
    <property type="project" value="InterPro"/>
</dbReference>
<evidence type="ECO:0000256" key="6">
    <source>
        <dbReference type="ARBA" id="ARBA00022729"/>
    </source>
</evidence>
<feature type="region of interest" description="Disordered" evidence="17">
    <location>
        <begin position="392"/>
        <end position="411"/>
    </location>
</feature>
<evidence type="ECO:0000313" key="20">
    <source>
        <dbReference type="Proteomes" id="UP000620124"/>
    </source>
</evidence>
<dbReference type="InterPro" id="IPR024589">
    <property type="entry name" value="Ligninase_C"/>
</dbReference>
<dbReference type="Pfam" id="PF00141">
    <property type="entry name" value="peroxidase"/>
    <property type="match status" value="1"/>
</dbReference>
<dbReference type="PANTHER" id="PTHR31356">
    <property type="entry name" value="THYLAKOID LUMENAL 29 KDA PROTEIN, CHLOROPLASTIC-RELATED"/>
    <property type="match status" value="1"/>
</dbReference>
<keyword evidence="11" id="KW-0376">Hydrogen peroxide</keyword>
<keyword evidence="7 13" id="KW-0106">Calcium</keyword>
<evidence type="ECO:0000256" key="5">
    <source>
        <dbReference type="ARBA" id="ARBA00022723"/>
    </source>
</evidence>
<feature type="binding site" evidence="13">
    <location>
        <position position="268"/>
    </location>
    <ligand>
        <name>Ca(2+)</name>
        <dbReference type="ChEBI" id="CHEBI:29108"/>
        <label>2</label>
    </ligand>
</feature>
<dbReference type="SUPFAM" id="SSF48113">
    <property type="entry name" value="Heme-dependent peroxidases"/>
    <property type="match status" value="1"/>
</dbReference>
<evidence type="ECO:0000256" key="2">
    <source>
        <dbReference type="ARBA" id="ARBA00022525"/>
    </source>
</evidence>
<keyword evidence="9" id="KW-0408">Iron</keyword>
<dbReference type="InterPro" id="IPR002016">
    <property type="entry name" value="Haem_peroxidase"/>
</dbReference>
<feature type="binding site" evidence="13">
    <location>
        <position position="119"/>
    </location>
    <ligand>
        <name>Ca(2+)</name>
        <dbReference type="ChEBI" id="CHEBI:29108"/>
        <label>1</label>
    </ligand>
</feature>
<keyword evidence="5 13" id="KW-0479">Metal-binding</keyword>
<evidence type="ECO:0000256" key="10">
    <source>
        <dbReference type="ARBA" id="ARBA00023180"/>
    </source>
</evidence>
<feature type="binding site" evidence="13">
    <location>
        <position position="275"/>
    </location>
    <ligand>
        <name>Ca(2+)</name>
        <dbReference type="ChEBI" id="CHEBI:29108"/>
        <label>2</label>
    </ligand>
</feature>
<dbReference type="GO" id="GO:0000302">
    <property type="term" value="P:response to reactive oxygen species"/>
    <property type="evidence" value="ECO:0007669"/>
    <property type="project" value="TreeGrafter"/>
</dbReference>
<evidence type="ECO:0000256" key="3">
    <source>
        <dbReference type="ARBA" id="ARBA00022559"/>
    </source>
</evidence>
<feature type="signal peptide" evidence="16">
    <location>
        <begin position="1"/>
        <end position="22"/>
    </location>
</feature>
<dbReference type="OrthoDB" id="2113341at2759"/>
<comment type="caution">
    <text evidence="19">The sequence shown here is derived from an EMBL/GenBank/DDBJ whole genome shotgun (WGS) entry which is preliminary data.</text>
</comment>
<dbReference type="CDD" id="cd00692">
    <property type="entry name" value="ligninase"/>
    <property type="match status" value="1"/>
</dbReference>
<feature type="binding site" evidence="13">
    <location>
        <position position="137"/>
    </location>
    <ligand>
        <name>Ca(2+)</name>
        <dbReference type="ChEBI" id="CHEBI:29108"/>
        <label>1</label>
    </ligand>
</feature>
<evidence type="ECO:0000256" key="16">
    <source>
        <dbReference type="RuleBase" id="RU363051"/>
    </source>
</evidence>